<reference evidence="2 3" key="1">
    <citation type="journal article" date="2015" name="Genome Announc.">
        <title>Draft Genome Sequence of Clostridium tyrobutyricum Strain DIVETGP, Isolated from Cow's Milk for Grana Padano Production.</title>
        <authorList>
            <person name="Soggiu A."/>
            <person name="Piras C."/>
            <person name="Gaiarsa S."/>
            <person name="Sassera D."/>
            <person name="Roncada P."/>
            <person name="Bendixen E."/>
            <person name="Brasca M."/>
            <person name="Bonizzi L."/>
        </authorList>
    </citation>
    <scope>NUCLEOTIDE SEQUENCE [LARGE SCALE GENOMIC DNA]</scope>
    <source>
        <strain evidence="2 3">DIVETGP</strain>
    </source>
</reference>
<keyword evidence="3" id="KW-1185">Reference proteome</keyword>
<feature type="transmembrane region" description="Helical" evidence="1">
    <location>
        <begin position="92"/>
        <end position="113"/>
    </location>
</feature>
<gene>
    <name evidence="2" type="ORF">CTDIVETGP_2751</name>
</gene>
<keyword evidence="1" id="KW-1133">Transmembrane helix</keyword>
<feature type="transmembrane region" description="Helical" evidence="1">
    <location>
        <begin position="12"/>
        <end position="30"/>
    </location>
</feature>
<dbReference type="AlphaFoldDB" id="W6N820"/>
<keyword evidence="1" id="KW-0812">Transmembrane</keyword>
<dbReference type="EMBL" id="CBXI010000044">
    <property type="protein sequence ID" value="CDL92681.1"/>
    <property type="molecule type" value="Genomic_DNA"/>
</dbReference>
<organism evidence="2 3">
    <name type="scientific">Clostridium tyrobutyricum DIVETGP</name>
    <dbReference type="NCBI Taxonomy" id="1408889"/>
    <lineage>
        <taxon>Bacteria</taxon>
        <taxon>Bacillati</taxon>
        <taxon>Bacillota</taxon>
        <taxon>Clostridia</taxon>
        <taxon>Eubacteriales</taxon>
        <taxon>Clostridiaceae</taxon>
        <taxon>Clostridium</taxon>
    </lineage>
</organism>
<evidence type="ECO:0000256" key="1">
    <source>
        <dbReference type="SAM" id="Phobius"/>
    </source>
</evidence>
<accession>W6N820</accession>
<dbReference type="RefSeq" id="WP_017752131.1">
    <property type="nucleotide sequence ID" value="NZ_CBXI010000044.1"/>
</dbReference>
<dbReference type="OrthoDB" id="9816138at2"/>
<dbReference type="GeneID" id="29419392"/>
<feature type="transmembrane region" description="Helical" evidence="1">
    <location>
        <begin position="233"/>
        <end position="254"/>
    </location>
</feature>
<dbReference type="Proteomes" id="UP000019482">
    <property type="component" value="Unassembled WGS sequence"/>
</dbReference>
<feature type="transmembrane region" description="Helical" evidence="1">
    <location>
        <begin position="42"/>
        <end position="66"/>
    </location>
</feature>
<proteinExistence type="predicted"/>
<evidence type="ECO:0008006" key="4">
    <source>
        <dbReference type="Google" id="ProtNLM"/>
    </source>
</evidence>
<keyword evidence="1" id="KW-0472">Membrane</keyword>
<evidence type="ECO:0000313" key="3">
    <source>
        <dbReference type="Proteomes" id="UP000019482"/>
    </source>
</evidence>
<comment type="caution">
    <text evidence="2">The sequence shown here is derived from an EMBL/GenBank/DDBJ whole genome shotgun (WGS) entry which is preliminary data.</text>
</comment>
<feature type="transmembrane region" description="Helical" evidence="1">
    <location>
        <begin position="142"/>
        <end position="165"/>
    </location>
</feature>
<protein>
    <recommendedName>
        <fullName evidence="4">ABC transporter, permease protein</fullName>
    </recommendedName>
</protein>
<feature type="transmembrane region" description="Helical" evidence="1">
    <location>
        <begin position="177"/>
        <end position="196"/>
    </location>
</feature>
<evidence type="ECO:0000313" key="2">
    <source>
        <dbReference type="EMBL" id="CDL92681.1"/>
    </source>
</evidence>
<sequence>MFEIIKYDLKAYYKDFLIMVCAMILLNLALGIKVNSWGNDAILVISMLISFAASVVVVIWNIALFARDIYGDSGYLLFTTPRSGSSILGSKIITAILQCIIIGIVAIIITFIWTQVLKVTSGFVVDMRGIFNSIFNTFSVKFIILAIIAVVVSYISFLLTVYLAVTLSKVAIKSRKIGKLGSFIIFIVLVIAQARVETLFAKIFPQTFKLNVLSSKGNLSIAEVSNGFVDVNISLVICTVAIVAAMFCIVAYLLENKLDL</sequence>
<name>W6N820_CLOTY</name>